<name>A0AAJ0HDB0_9PEZI</name>
<comment type="caution">
    <text evidence="2">The sequence shown here is derived from an EMBL/GenBank/DDBJ whole genome shotgun (WGS) entry which is preliminary data.</text>
</comment>
<reference evidence="2" key="2">
    <citation type="submission" date="2023-06" db="EMBL/GenBank/DDBJ databases">
        <authorList>
            <consortium name="Lawrence Berkeley National Laboratory"/>
            <person name="Haridas S."/>
            <person name="Hensen N."/>
            <person name="Bonometti L."/>
            <person name="Westerberg I."/>
            <person name="Brannstrom I.O."/>
            <person name="Guillou S."/>
            <person name="Cros-Aarteil S."/>
            <person name="Calhoun S."/>
            <person name="Kuo A."/>
            <person name="Mondo S."/>
            <person name="Pangilinan J."/>
            <person name="Riley R."/>
            <person name="Labutti K."/>
            <person name="Andreopoulos B."/>
            <person name="Lipzen A."/>
            <person name="Chen C."/>
            <person name="Yanf M."/>
            <person name="Daum C."/>
            <person name="Ng V."/>
            <person name="Clum A."/>
            <person name="Steindorff A."/>
            <person name="Ohm R."/>
            <person name="Martin F."/>
            <person name="Silar P."/>
            <person name="Natvig D."/>
            <person name="Lalanne C."/>
            <person name="Gautier V."/>
            <person name="Ament-Velasquez S.L."/>
            <person name="Kruys A."/>
            <person name="Hutchinson M.I."/>
            <person name="Powell A.J."/>
            <person name="Barry K."/>
            <person name="Miller A.N."/>
            <person name="Grigoriev I.V."/>
            <person name="Debuchy R."/>
            <person name="Gladieux P."/>
            <person name="Thoren M.H."/>
            <person name="Johannesson H."/>
        </authorList>
    </citation>
    <scope>NUCLEOTIDE SEQUENCE</scope>
    <source>
        <strain evidence="2">CBS 955.72</strain>
    </source>
</reference>
<organism evidence="2 3">
    <name type="scientific">Lasiosphaeria hispida</name>
    <dbReference type="NCBI Taxonomy" id="260671"/>
    <lineage>
        <taxon>Eukaryota</taxon>
        <taxon>Fungi</taxon>
        <taxon>Dikarya</taxon>
        <taxon>Ascomycota</taxon>
        <taxon>Pezizomycotina</taxon>
        <taxon>Sordariomycetes</taxon>
        <taxon>Sordariomycetidae</taxon>
        <taxon>Sordariales</taxon>
        <taxon>Lasiosphaeriaceae</taxon>
        <taxon>Lasiosphaeria</taxon>
    </lineage>
</organism>
<feature type="region of interest" description="Disordered" evidence="1">
    <location>
        <begin position="21"/>
        <end position="222"/>
    </location>
</feature>
<feature type="compositionally biased region" description="Basic and acidic residues" evidence="1">
    <location>
        <begin position="97"/>
        <end position="106"/>
    </location>
</feature>
<feature type="compositionally biased region" description="Basic and acidic residues" evidence="1">
    <location>
        <begin position="153"/>
        <end position="192"/>
    </location>
</feature>
<accession>A0AAJ0HDB0</accession>
<sequence length="325" mass="35505">MANRLNSPLTAVERQRQQYAKLGTSHSTTLPKFSSFTSLMLRTAEQPPQEDSENGPGEQSDQPSLKGTDTDANPGQTLEQAKQLPNEDFEGDSNMESEQHHPKGTDTDSSPDLVVKQAEQLPKEGIEARQDGDQSSPRGTDIDADPSPVLEQDEQHSKRDAENDLKTQSERASPEKAETGTDPRQELKEAEQPPRGGIEASPRKGDSDRSPPRKKVADAIPKVIDEMISPKIPAVQGIMEGAEQAQGEKGSPKNAEARRDNAPTDDLGINNGKAVLGNAPERFDWADDIPTEEEQIRRLKEQNESWTTVSSKKESKGKEKAGALT</sequence>
<evidence type="ECO:0000313" key="2">
    <source>
        <dbReference type="EMBL" id="KAK3347159.1"/>
    </source>
</evidence>
<evidence type="ECO:0000313" key="3">
    <source>
        <dbReference type="Proteomes" id="UP001275084"/>
    </source>
</evidence>
<reference evidence="2" key="1">
    <citation type="journal article" date="2023" name="Mol. Phylogenet. Evol.">
        <title>Genome-scale phylogeny and comparative genomics of the fungal order Sordariales.</title>
        <authorList>
            <person name="Hensen N."/>
            <person name="Bonometti L."/>
            <person name="Westerberg I."/>
            <person name="Brannstrom I.O."/>
            <person name="Guillou S."/>
            <person name="Cros-Aarteil S."/>
            <person name="Calhoun S."/>
            <person name="Haridas S."/>
            <person name="Kuo A."/>
            <person name="Mondo S."/>
            <person name="Pangilinan J."/>
            <person name="Riley R."/>
            <person name="LaButti K."/>
            <person name="Andreopoulos B."/>
            <person name="Lipzen A."/>
            <person name="Chen C."/>
            <person name="Yan M."/>
            <person name="Daum C."/>
            <person name="Ng V."/>
            <person name="Clum A."/>
            <person name="Steindorff A."/>
            <person name="Ohm R.A."/>
            <person name="Martin F."/>
            <person name="Silar P."/>
            <person name="Natvig D.O."/>
            <person name="Lalanne C."/>
            <person name="Gautier V."/>
            <person name="Ament-Velasquez S.L."/>
            <person name="Kruys A."/>
            <person name="Hutchinson M.I."/>
            <person name="Powell A.J."/>
            <person name="Barry K."/>
            <person name="Miller A.N."/>
            <person name="Grigoriev I.V."/>
            <person name="Debuchy R."/>
            <person name="Gladieux P."/>
            <person name="Hiltunen Thoren M."/>
            <person name="Johannesson H."/>
        </authorList>
    </citation>
    <scope>NUCLEOTIDE SEQUENCE</scope>
    <source>
        <strain evidence="2">CBS 955.72</strain>
    </source>
</reference>
<feature type="compositionally biased region" description="Polar residues" evidence="1">
    <location>
        <begin position="24"/>
        <end position="40"/>
    </location>
</feature>
<feature type="compositionally biased region" description="Polar residues" evidence="1">
    <location>
        <begin position="57"/>
        <end position="80"/>
    </location>
</feature>
<feature type="compositionally biased region" description="Basic and acidic residues" evidence="1">
    <location>
        <begin position="311"/>
        <end position="325"/>
    </location>
</feature>
<dbReference type="Proteomes" id="UP001275084">
    <property type="component" value="Unassembled WGS sequence"/>
</dbReference>
<proteinExistence type="predicted"/>
<gene>
    <name evidence="2" type="ORF">B0T25DRAFT_634395</name>
</gene>
<feature type="compositionally biased region" description="Basic and acidic residues" evidence="1">
    <location>
        <begin position="121"/>
        <end position="132"/>
    </location>
</feature>
<feature type="compositionally biased region" description="Basic and acidic residues" evidence="1">
    <location>
        <begin position="294"/>
        <end position="303"/>
    </location>
</feature>
<dbReference type="EMBL" id="JAUIQD010000006">
    <property type="protein sequence ID" value="KAK3347159.1"/>
    <property type="molecule type" value="Genomic_DNA"/>
</dbReference>
<keyword evidence="3" id="KW-1185">Reference proteome</keyword>
<protein>
    <submittedName>
        <fullName evidence="2">Uncharacterized protein</fullName>
    </submittedName>
</protein>
<feature type="region of interest" description="Disordered" evidence="1">
    <location>
        <begin position="235"/>
        <end position="325"/>
    </location>
</feature>
<evidence type="ECO:0000256" key="1">
    <source>
        <dbReference type="SAM" id="MobiDB-lite"/>
    </source>
</evidence>
<feature type="compositionally biased region" description="Basic and acidic residues" evidence="1">
    <location>
        <begin position="201"/>
        <end position="217"/>
    </location>
</feature>
<dbReference type="AlphaFoldDB" id="A0AAJ0HDB0"/>